<evidence type="ECO:0000313" key="2">
    <source>
        <dbReference type="EMBL" id="ORE13335.1"/>
    </source>
</evidence>
<dbReference type="CDD" id="cd22744">
    <property type="entry name" value="OTU"/>
    <property type="match status" value="1"/>
</dbReference>
<name>A0A1X0RMR4_RHIZD</name>
<dbReference type="Gene3D" id="3.90.70.80">
    <property type="match status" value="1"/>
</dbReference>
<evidence type="ECO:0000313" key="3">
    <source>
        <dbReference type="Proteomes" id="UP000242381"/>
    </source>
</evidence>
<accession>A0A1X0RMR4</accession>
<keyword evidence="1" id="KW-0175">Coiled coil</keyword>
<sequence>MNNAYYTVETKDETEDLKVQKIDVAKEDKKKNQTDTERFTEEDANEALCTAQLDGHSKIDVFDLTTESNIVSQLEEEEKALEAENFLQDDTTEDLYNTVSSTILEPLLYPTVIKALKLFESFASIQDKQDMIDIFEKVIAEKQTKNLNNVLPPVRRDILLERIEKSEAKEAKREALEEARKNKQHEKNMESLKIRIRPITVLDIKDSQKSKKMTLVLDPIADGNCEFRCIAHAIYGDENLRMRVKQEMKEWFDLHKHGICKDKMNIADVKRILNNYDPAPPPDC</sequence>
<evidence type="ECO:0000256" key="1">
    <source>
        <dbReference type="SAM" id="Coils"/>
    </source>
</evidence>
<proteinExistence type="predicted"/>
<organism evidence="2 3">
    <name type="scientific">Rhizopus microsporus</name>
    <dbReference type="NCBI Taxonomy" id="58291"/>
    <lineage>
        <taxon>Eukaryota</taxon>
        <taxon>Fungi</taxon>
        <taxon>Fungi incertae sedis</taxon>
        <taxon>Mucoromycota</taxon>
        <taxon>Mucoromycotina</taxon>
        <taxon>Mucoromycetes</taxon>
        <taxon>Mucorales</taxon>
        <taxon>Mucorineae</taxon>
        <taxon>Rhizopodaceae</taxon>
        <taxon>Rhizopus</taxon>
    </lineage>
</organism>
<evidence type="ECO:0008006" key="4">
    <source>
        <dbReference type="Google" id="ProtNLM"/>
    </source>
</evidence>
<protein>
    <recommendedName>
        <fullName evidence="4">OTU domain-containing protein</fullName>
    </recommendedName>
</protein>
<gene>
    <name evidence="2" type="ORF">BCV71DRAFT_268415</name>
</gene>
<dbReference type="AlphaFoldDB" id="A0A1X0RMR4"/>
<reference evidence="2 3" key="1">
    <citation type="journal article" date="2016" name="Proc. Natl. Acad. Sci. U.S.A.">
        <title>Lipid metabolic changes in an early divergent fungus govern the establishment of a mutualistic symbiosis with endobacteria.</title>
        <authorList>
            <person name="Lastovetsky O.A."/>
            <person name="Gaspar M.L."/>
            <person name="Mondo S.J."/>
            <person name="LaButti K.M."/>
            <person name="Sandor L."/>
            <person name="Grigoriev I.V."/>
            <person name="Henry S.A."/>
            <person name="Pawlowska T.E."/>
        </authorList>
    </citation>
    <scope>NUCLEOTIDE SEQUENCE [LARGE SCALE GENOMIC DNA]</scope>
    <source>
        <strain evidence="2 3">ATCC 11559</strain>
    </source>
</reference>
<dbReference type="EMBL" id="KV921546">
    <property type="protein sequence ID" value="ORE13335.1"/>
    <property type="molecule type" value="Genomic_DNA"/>
</dbReference>
<feature type="coiled-coil region" evidence="1">
    <location>
        <begin position="162"/>
        <end position="195"/>
    </location>
</feature>
<dbReference type="Proteomes" id="UP000242381">
    <property type="component" value="Unassembled WGS sequence"/>
</dbReference>